<dbReference type="EC" id="2.7.13.3" evidence="3"/>
<keyword evidence="10" id="KW-0902">Two-component regulatory system</keyword>
<dbReference type="PANTHER" id="PTHR34220">
    <property type="entry name" value="SENSOR HISTIDINE KINASE YPDA"/>
    <property type="match status" value="1"/>
</dbReference>
<dbReference type="AlphaFoldDB" id="X4ZI40"/>
<dbReference type="Pfam" id="PF02518">
    <property type="entry name" value="HATPase_c"/>
    <property type="match status" value="1"/>
</dbReference>
<dbReference type="Pfam" id="PF06580">
    <property type="entry name" value="His_kinase"/>
    <property type="match status" value="1"/>
</dbReference>
<dbReference type="SMART" id="SM00304">
    <property type="entry name" value="HAMP"/>
    <property type="match status" value="1"/>
</dbReference>
<dbReference type="InterPro" id="IPR004358">
    <property type="entry name" value="Sig_transdc_His_kin-like_C"/>
</dbReference>
<evidence type="ECO:0000256" key="10">
    <source>
        <dbReference type="ARBA" id="ARBA00023012"/>
    </source>
</evidence>
<dbReference type="eggNOG" id="COG2972">
    <property type="taxonomic scope" value="Bacteria"/>
</dbReference>
<dbReference type="InterPro" id="IPR036890">
    <property type="entry name" value="HATPase_C_sf"/>
</dbReference>
<evidence type="ECO:0000313" key="15">
    <source>
        <dbReference type="Proteomes" id="UP000019772"/>
    </source>
</evidence>
<dbReference type="SUPFAM" id="SSF55874">
    <property type="entry name" value="ATPase domain of HSP90 chaperone/DNA topoisomerase II/histidine kinase"/>
    <property type="match status" value="1"/>
</dbReference>
<keyword evidence="7 12" id="KW-0812">Transmembrane</keyword>
<keyword evidence="8" id="KW-0418">Kinase</keyword>
<evidence type="ECO:0000256" key="4">
    <source>
        <dbReference type="ARBA" id="ARBA00022475"/>
    </source>
</evidence>
<evidence type="ECO:0000256" key="11">
    <source>
        <dbReference type="ARBA" id="ARBA00023136"/>
    </source>
</evidence>
<evidence type="ECO:0000256" key="1">
    <source>
        <dbReference type="ARBA" id="ARBA00000085"/>
    </source>
</evidence>
<keyword evidence="5" id="KW-0597">Phosphoprotein</keyword>
<dbReference type="RefSeq" id="WP_025334584.1">
    <property type="nucleotide sequence ID" value="NZ_CP004078.1"/>
</dbReference>
<dbReference type="Gene3D" id="3.30.565.10">
    <property type="entry name" value="Histidine kinase-like ATPase, C-terminal domain"/>
    <property type="match status" value="1"/>
</dbReference>
<dbReference type="STRING" id="1268072.PSAB_10585"/>
<feature type="transmembrane region" description="Helical" evidence="12">
    <location>
        <begin position="298"/>
        <end position="318"/>
    </location>
</feature>
<gene>
    <name evidence="14" type="ORF">PSAB_10585</name>
</gene>
<dbReference type="InterPro" id="IPR003660">
    <property type="entry name" value="HAMP_dom"/>
</dbReference>
<reference evidence="14 15" key="1">
    <citation type="journal article" date="2014" name="PLoS Genet.">
        <title>Comparative Genomic Analysis of N2-Fixing and Non-N2-Fixing Paenibacillus spp.: Organization, Evolution and Expression of the Nitrogen Fixation Genes.</title>
        <authorList>
            <person name="Xie J.B."/>
            <person name="Du Z."/>
            <person name="Bai L."/>
            <person name="Tian C."/>
            <person name="Zhang Y."/>
            <person name="Xie J.Y."/>
            <person name="Wang T."/>
            <person name="Liu X."/>
            <person name="Chen X."/>
            <person name="Cheng Q."/>
            <person name="Chen S."/>
            <person name="Li J."/>
        </authorList>
    </citation>
    <scope>NUCLEOTIDE SEQUENCE [LARGE SCALE GENOMIC DNA]</scope>
    <source>
        <strain evidence="14 15">T27</strain>
    </source>
</reference>
<evidence type="ECO:0000256" key="8">
    <source>
        <dbReference type="ARBA" id="ARBA00022777"/>
    </source>
</evidence>
<evidence type="ECO:0000256" key="7">
    <source>
        <dbReference type="ARBA" id="ARBA00022692"/>
    </source>
</evidence>
<sequence length="615" mass="70105">MYKWKRYRYWSIKKKLLFFSVLFILGSVFLASILSYSKYTMDFEQQSSEQVQQIIAQVSYNIDTYLDDLFRLTLSPYMNDGVMQTLEEDVQDSQLAQLKKRRFIDNYLEEMMIYPRKDINRVFILTDEIYTVGRMPISVDYDSRFQEFDWYKQAMNTQDSIFVPTHTQQMVKNGGPKVFSIVKQLRSTRDTEKILGAIKVDANYNGIAVICNKVDMGSGGGLFILDNNRNVIYRSTDRLNAVSLFNQVKAGGKPTMMIDQNGTSYLLNSTQLPRSNWTIVAVSSVKELNQKATETRNFGFFIAMACSLLAFVLMYFFVRRFLAPLLNIVKLMREVEQGNLQVSFPAHRNDEIGYLGTSFNGLVARVNEMLEENTQLVKQVYETELLQKEAQVQALYNQIRPHFLFNTLNMISMQMQTGKQDKAIDHLHKLSSMLRGMTRMDKDIPLQKELDLLKAFLSIQSSRYEGRLEYELQVDPALYDMPIPALLFQPIAENAVIHGCEAKREKTSIRISGEKTARGEVLFTIRDSGQGMSAETLQKLRDKLERARPDHPAAGDSDADGIRAGTGIGLLNVNKRIKLKYGSGYGLQVDSVQGQGTAVYVRLPEAGFGRSVADV</sequence>
<proteinExistence type="predicted"/>
<keyword evidence="15" id="KW-1185">Reference proteome</keyword>
<dbReference type="KEGG" id="psab:PSAB_10585"/>
<evidence type="ECO:0000313" key="14">
    <source>
        <dbReference type="EMBL" id="AHV97047.1"/>
    </source>
</evidence>
<dbReference type="GO" id="GO:0005886">
    <property type="term" value="C:plasma membrane"/>
    <property type="evidence" value="ECO:0007669"/>
    <property type="project" value="UniProtKB-SubCell"/>
</dbReference>
<dbReference type="SUPFAM" id="SSF158472">
    <property type="entry name" value="HAMP domain-like"/>
    <property type="match status" value="1"/>
</dbReference>
<dbReference type="GO" id="GO:0000155">
    <property type="term" value="F:phosphorelay sensor kinase activity"/>
    <property type="evidence" value="ECO:0007669"/>
    <property type="project" value="InterPro"/>
</dbReference>
<dbReference type="OrthoDB" id="9776552at2"/>
<dbReference type="InterPro" id="IPR050640">
    <property type="entry name" value="Bact_2-comp_sensor_kinase"/>
</dbReference>
<dbReference type="PROSITE" id="PS50885">
    <property type="entry name" value="HAMP"/>
    <property type="match status" value="1"/>
</dbReference>
<dbReference type="Proteomes" id="UP000019772">
    <property type="component" value="Chromosome"/>
</dbReference>
<keyword evidence="6" id="KW-0808">Transferase</keyword>
<comment type="subcellular location">
    <subcellularLocation>
        <location evidence="2">Cell membrane</location>
        <topology evidence="2">Multi-pass membrane protein</topology>
    </subcellularLocation>
</comment>
<dbReference type="Pfam" id="PF02743">
    <property type="entry name" value="dCache_1"/>
    <property type="match status" value="1"/>
</dbReference>
<evidence type="ECO:0000256" key="5">
    <source>
        <dbReference type="ARBA" id="ARBA00022553"/>
    </source>
</evidence>
<dbReference type="InterPro" id="IPR003594">
    <property type="entry name" value="HATPase_dom"/>
</dbReference>
<keyword evidence="4" id="KW-1003">Cell membrane</keyword>
<evidence type="ECO:0000256" key="3">
    <source>
        <dbReference type="ARBA" id="ARBA00012438"/>
    </source>
</evidence>
<keyword evidence="11 12" id="KW-0472">Membrane</keyword>
<dbReference type="Pfam" id="PF00672">
    <property type="entry name" value="HAMP"/>
    <property type="match status" value="1"/>
</dbReference>
<name>X4ZI40_9BACL</name>
<evidence type="ECO:0000259" key="13">
    <source>
        <dbReference type="PROSITE" id="PS50885"/>
    </source>
</evidence>
<dbReference type="Gene3D" id="3.30.450.20">
    <property type="entry name" value="PAS domain"/>
    <property type="match status" value="2"/>
</dbReference>
<evidence type="ECO:0000256" key="9">
    <source>
        <dbReference type="ARBA" id="ARBA00022989"/>
    </source>
</evidence>
<dbReference type="PATRIC" id="fig|1268072.3.peg.2208"/>
<organism evidence="14 15">
    <name type="scientific">Paenibacillus sabinae T27</name>
    <dbReference type="NCBI Taxonomy" id="1268072"/>
    <lineage>
        <taxon>Bacteria</taxon>
        <taxon>Bacillati</taxon>
        <taxon>Bacillota</taxon>
        <taxon>Bacilli</taxon>
        <taxon>Bacillales</taxon>
        <taxon>Paenibacillaceae</taxon>
        <taxon>Paenibacillus</taxon>
    </lineage>
</organism>
<evidence type="ECO:0000256" key="6">
    <source>
        <dbReference type="ARBA" id="ARBA00022679"/>
    </source>
</evidence>
<dbReference type="EMBL" id="CP004078">
    <property type="protein sequence ID" value="AHV97047.1"/>
    <property type="molecule type" value="Genomic_DNA"/>
</dbReference>
<accession>X4ZI40</accession>
<evidence type="ECO:0000256" key="12">
    <source>
        <dbReference type="SAM" id="Phobius"/>
    </source>
</evidence>
<protein>
    <recommendedName>
        <fullName evidence="3">histidine kinase</fullName>
        <ecNumber evidence="3">2.7.13.3</ecNumber>
    </recommendedName>
</protein>
<feature type="domain" description="HAMP" evidence="13">
    <location>
        <begin position="319"/>
        <end position="371"/>
    </location>
</feature>
<evidence type="ECO:0000256" key="2">
    <source>
        <dbReference type="ARBA" id="ARBA00004651"/>
    </source>
</evidence>
<comment type="catalytic activity">
    <reaction evidence="1">
        <text>ATP + protein L-histidine = ADP + protein N-phospho-L-histidine.</text>
        <dbReference type="EC" id="2.7.13.3"/>
    </reaction>
</comment>
<dbReference type="InterPro" id="IPR033479">
    <property type="entry name" value="dCache_1"/>
</dbReference>
<keyword evidence="9 12" id="KW-1133">Transmembrane helix</keyword>
<dbReference type="Gene3D" id="1.10.287.130">
    <property type="match status" value="1"/>
</dbReference>
<dbReference type="CDD" id="cd06225">
    <property type="entry name" value="HAMP"/>
    <property type="match status" value="1"/>
</dbReference>
<dbReference type="PRINTS" id="PR00344">
    <property type="entry name" value="BCTRLSENSOR"/>
</dbReference>
<dbReference type="HOGENOM" id="CLU_020473_6_1_9"/>
<dbReference type="PANTHER" id="PTHR34220:SF7">
    <property type="entry name" value="SENSOR HISTIDINE KINASE YPDA"/>
    <property type="match status" value="1"/>
</dbReference>
<dbReference type="SMART" id="SM00387">
    <property type="entry name" value="HATPase_c"/>
    <property type="match status" value="1"/>
</dbReference>
<dbReference type="InterPro" id="IPR010559">
    <property type="entry name" value="Sig_transdc_His_kin_internal"/>
</dbReference>